<dbReference type="EMBL" id="VSSQ01068662">
    <property type="protein sequence ID" value="MPN20815.1"/>
    <property type="molecule type" value="Genomic_DNA"/>
</dbReference>
<dbReference type="InterPro" id="IPR044304">
    <property type="entry name" value="NUBPL-like"/>
</dbReference>
<dbReference type="AlphaFoldDB" id="A0A645G2F7"/>
<dbReference type="InterPro" id="IPR033756">
    <property type="entry name" value="YlxH/NBP35"/>
</dbReference>
<keyword evidence="2" id="KW-0067">ATP-binding</keyword>
<evidence type="ECO:0000256" key="2">
    <source>
        <dbReference type="ARBA" id="ARBA00022840"/>
    </source>
</evidence>
<dbReference type="SUPFAM" id="SSF52540">
    <property type="entry name" value="P-loop containing nucleoside triphosphate hydrolases"/>
    <property type="match status" value="1"/>
</dbReference>
<name>A0A645G2F7_9ZZZZ</name>
<dbReference type="GO" id="GO:0005524">
    <property type="term" value="F:ATP binding"/>
    <property type="evidence" value="ECO:0007669"/>
    <property type="project" value="UniProtKB-KW"/>
</dbReference>
<evidence type="ECO:0000313" key="3">
    <source>
        <dbReference type="EMBL" id="MPN20815.1"/>
    </source>
</evidence>
<dbReference type="Gene3D" id="3.40.50.300">
    <property type="entry name" value="P-loop containing nucleotide triphosphate hydrolases"/>
    <property type="match status" value="1"/>
</dbReference>
<dbReference type="GO" id="GO:0016226">
    <property type="term" value="P:iron-sulfur cluster assembly"/>
    <property type="evidence" value="ECO:0007669"/>
    <property type="project" value="InterPro"/>
</dbReference>
<accession>A0A645G2F7</accession>
<evidence type="ECO:0000256" key="1">
    <source>
        <dbReference type="ARBA" id="ARBA00022741"/>
    </source>
</evidence>
<reference evidence="3" key="1">
    <citation type="submission" date="2019-08" db="EMBL/GenBank/DDBJ databases">
        <authorList>
            <person name="Kucharzyk K."/>
            <person name="Murdoch R.W."/>
            <person name="Higgins S."/>
            <person name="Loffler F."/>
        </authorList>
    </citation>
    <scope>NUCLEOTIDE SEQUENCE</scope>
</reference>
<dbReference type="PANTHER" id="PTHR42961">
    <property type="entry name" value="IRON-SULFUR PROTEIN NUBPL"/>
    <property type="match status" value="1"/>
</dbReference>
<protein>
    <submittedName>
        <fullName evidence="3">Iron-sulfur cluster carrier protein</fullName>
    </submittedName>
</protein>
<keyword evidence="1" id="KW-0547">Nucleotide-binding</keyword>
<sequence length="125" mass="13829">MLPNGAILVTTTQEISLSDVRRGAALFKKTNVNILGIIENMSYFIPPDMPDKKYYIFGQDGGKKIGVELGIPVLGEIPLSMAMREDSDSGKPIVLSNDENVAYQKEILKDITANMVSQLRRKQSQ</sequence>
<organism evidence="3">
    <name type="scientific">bioreactor metagenome</name>
    <dbReference type="NCBI Taxonomy" id="1076179"/>
    <lineage>
        <taxon>unclassified sequences</taxon>
        <taxon>metagenomes</taxon>
        <taxon>ecological metagenomes</taxon>
    </lineage>
</organism>
<dbReference type="InterPro" id="IPR027417">
    <property type="entry name" value="P-loop_NTPase"/>
</dbReference>
<comment type="caution">
    <text evidence="3">The sequence shown here is derived from an EMBL/GenBank/DDBJ whole genome shotgun (WGS) entry which is preliminary data.</text>
</comment>
<dbReference type="GO" id="GO:0051539">
    <property type="term" value="F:4 iron, 4 sulfur cluster binding"/>
    <property type="evidence" value="ECO:0007669"/>
    <property type="project" value="TreeGrafter"/>
</dbReference>
<dbReference type="Pfam" id="PF10609">
    <property type="entry name" value="ParA"/>
    <property type="match status" value="1"/>
</dbReference>
<gene>
    <name evidence="3" type="primary">apbC_37</name>
    <name evidence="3" type="ORF">SDC9_168194</name>
</gene>
<proteinExistence type="predicted"/>
<dbReference type="PANTHER" id="PTHR42961:SF2">
    <property type="entry name" value="IRON-SULFUR PROTEIN NUBPL"/>
    <property type="match status" value="1"/>
</dbReference>